<keyword evidence="7" id="KW-1185">Reference proteome</keyword>
<dbReference type="EC" id="4.2.1.113" evidence="4"/>
<keyword evidence="2" id="KW-0460">Magnesium</keyword>
<dbReference type="Pfam" id="PF13378">
    <property type="entry name" value="MR_MLE_C"/>
    <property type="match status" value="1"/>
</dbReference>
<dbReference type="SUPFAM" id="SSF51604">
    <property type="entry name" value="Enolase C-terminal domain-like"/>
    <property type="match status" value="1"/>
</dbReference>
<gene>
    <name evidence="6" type="primary">menC</name>
    <name evidence="6" type="ORF">P0M35_03405</name>
</gene>
<name>A0AAE3NZX1_9BACT</name>
<dbReference type="InterPro" id="IPR018110">
    <property type="entry name" value="Mandel_Rmase/mucon_lact_enz_CS"/>
</dbReference>
<keyword evidence="3 6" id="KW-0456">Lyase</keyword>
<proteinExistence type="predicted"/>
<keyword evidence="1" id="KW-0479">Metal-binding</keyword>
<dbReference type="Pfam" id="PF21508">
    <property type="entry name" value="MenC_N"/>
    <property type="match status" value="1"/>
</dbReference>
<dbReference type="InterPro" id="IPR013342">
    <property type="entry name" value="Mandelate_racemase_C"/>
</dbReference>
<dbReference type="Gene3D" id="3.30.390.10">
    <property type="entry name" value="Enolase-like, N-terminal domain"/>
    <property type="match status" value="1"/>
</dbReference>
<evidence type="ECO:0000256" key="3">
    <source>
        <dbReference type="ARBA" id="ARBA00023239"/>
    </source>
</evidence>
<dbReference type="Proteomes" id="UP001221302">
    <property type="component" value="Unassembled WGS sequence"/>
</dbReference>
<dbReference type="InterPro" id="IPR029065">
    <property type="entry name" value="Enolase_C-like"/>
</dbReference>
<organism evidence="6 7">
    <name type="scientific">Stygiobacter electus</name>
    <dbReference type="NCBI Taxonomy" id="3032292"/>
    <lineage>
        <taxon>Bacteria</taxon>
        <taxon>Pseudomonadati</taxon>
        <taxon>Ignavibacteriota</taxon>
        <taxon>Ignavibacteria</taxon>
        <taxon>Ignavibacteriales</taxon>
        <taxon>Melioribacteraceae</taxon>
        <taxon>Stygiobacter</taxon>
    </lineage>
</organism>
<dbReference type="SFLD" id="SFLDG00180">
    <property type="entry name" value="muconate_cycloisomerase"/>
    <property type="match status" value="1"/>
</dbReference>
<dbReference type="InterPro" id="IPR041338">
    <property type="entry name" value="OSBS_N"/>
</dbReference>
<dbReference type="SMART" id="SM00922">
    <property type="entry name" value="MR_MLE"/>
    <property type="match status" value="1"/>
</dbReference>
<comment type="caution">
    <text evidence="6">The sequence shown here is derived from an EMBL/GenBank/DDBJ whole genome shotgun (WGS) entry which is preliminary data.</text>
</comment>
<dbReference type="GO" id="GO:0009063">
    <property type="term" value="P:amino acid catabolic process"/>
    <property type="evidence" value="ECO:0007669"/>
    <property type="project" value="InterPro"/>
</dbReference>
<dbReference type="PANTHER" id="PTHR48073">
    <property type="entry name" value="O-SUCCINYLBENZOATE SYNTHASE-RELATED"/>
    <property type="match status" value="1"/>
</dbReference>
<dbReference type="SUPFAM" id="SSF54826">
    <property type="entry name" value="Enolase N-terminal domain-like"/>
    <property type="match status" value="1"/>
</dbReference>
<dbReference type="InterPro" id="IPR036849">
    <property type="entry name" value="Enolase-like_C_sf"/>
</dbReference>
<dbReference type="PANTHER" id="PTHR48073:SF6">
    <property type="entry name" value="PROTEIN PHYLLO, CHLOROPLASTIC-LIKE"/>
    <property type="match status" value="1"/>
</dbReference>
<dbReference type="CDD" id="cd03320">
    <property type="entry name" value="OSBS"/>
    <property type="match status" value="1"/>
</dbReference>
<dbReference type="EMBL" id="JARGDL010000003">
    <property type="protein sequence ID" value="MDF1611182.1"/>
    <property type="molecule type" value="Genomic_DNA"/>
</dbReference>
<reference evidence="6" key="1">
    <citation type="submission" date="2023-03" db="EMBL/GenBank/DDBJ databases">
        <title>Stygiobacter electus gen. nov., sp. nov., facultatively anaerobic thermotolerant bacterium of the class Ignavibacteria from a well of Yessentuki mineral water deposit.</title>
        <authorList>
            <person name="Podosokorskaya O.A."/>
            <person name="Elcheninov A.G."/>
            <person name="Petrova N.F."/>
            <person name="Zavarzina D.G."/>
            <person name="Kublanov I.V."/>
            <person name="Merkel A.Y."/>
        </authorList>
    </citation>
    <scope>NUCLEOTIDE SEQUENCE</scope>
    <source>
        <strain evidence="6">09-Me</strain>
    </source>
</reference>
<evidence type="ECO:0000259" key="5">
    <source>
        <dbReference type="SMART" id="SM00922"/>
    </source>
</evidence>
<evidence type="ECO:0000313" key="7">
    <source>
        <dbReference type="Proteomes" id="UP001221302"/>
    </source>
</evidence>
<dbReference type="InterPro" id="IPR029017">
    <property type="entry name" value="Enolase-like_N"/>
</dbReference>
<feature type="domain" description="Mandelate racemase/muconate lactonizing enzyme C-terminal" evidence="5">
    <location>
        <begin position="130"/>
        <end position="225"/>
    </location>
</feature>
<evidence type="ECO:0000256" key="4">
    <source>
        <dbReference type="NCBIfam" id="TIGR01927"/>
    </source>
</evidence>
<dbReference type="PROSITE" id="PS00909">
    <property type="entry name" value="MR_MLE_2"/>
    <property type="match status" value="1"/>
</dbReference>
<dbReference type="AlphaFoldDB" id="A0AAE3NZX1"/>
<evidence type="ECO:0000256" key="1">
    <source>
        <dbReference type="ARBA" id="ARBA00022723"/>
    </source>
</evidence>
<dbReference type="NCBIfam" id="TIGR01927">
    <property type="entry name" value="menC_gam_Gplu"/>
    <property type="match status" value="1"/>
</dbReference>
<accession>A0AAE3NZX1</accession>
<dbReference type="SFLD" id="SFLDF00009">
    <property type="entry name" value="o-succinylbenzoate_synthase"/>
    <property type="match status" value="1"/>
</dbReference>
<protein>
    <recommendedName>
        <fullName evidence="4">o-succinylbenzoate synthase</fullName>
        <ecNumber evidence="4">4.2.1.113</ecNumber>
    </recommendedName>
</protein>
<dbReference type="GO" id="GO:0043748">
    <property type="term" value="F:O-succinylbenzoate synthase activity"/>
    <property type="evidence" value="ECO:0007669"/>
    <property type="project" value="UniProtKB-EC"/>
</dbReference>
<dbReference type="Gene3D" id="3.20.20.120">
    <property type="entry name" value="Enolase-like C-terminal domain"/>
    <property type="match status" value="1"/>
</dbReference>
<dbReference type="GO" id="GO:0046872">
    <property type="term" value="F:metal ion binding"/>
    <property type="evidence" value="ECO:0007669"/>
    <property type="project" value="UniProtKB-KW"/>
</dbReference>
<dbReference type="RefSeq" id="WP_321534949.1">
    <property type="nucleotide sequence ID" value="NZ_JARGDL010000003.1"/>
</dbReference>
<evidence type="ECO:0000313" key="6">
    <source>
        <dbReference type="EMBL" id="MDF1611182.1"/>
    </source>
</evidence>
<dbReference type="SFLD" id="SFLDS00001">
    <property type="entry name" value="Enolase"/>
    <property type="match status" value="1"/>
</dbReference>
<sequence>MIIKEASLIPFSLKLNSTFKNSKSNFSNRNGLILKLVDESGNSAYGECSPLEGFSKESLQDAEKELHDFCKDVINKSNENFFNLSYSTSVNFCIEQAFHSLLLQHNFELKSYYQQSKKIKVNAVIGLTNIEEAINLISQKINLGYDTIKLKVGRENPYDDFLLIEKVREIFGNEIKIRLDANQKWNCDEAIEYLLNLEQFNIEYIEEPSSSFCSNLKTADSTNIQVALDESLTDFQTAQEFITDSSINFFVLKPMMFGFEKTLKLIELTESINKFVIISSSFESAIGKSGLVFLAAQTKHNYAHGLDTSEYFVNDNCEDFYKPNNSFINFDINKYPPKFIL</sequence>
<dbReference type="GO" id="GO:0009234">
    <property type="term" value="P:menaquinone biosynthetic process"/>
    <property type="evidence" value="ECO:0007669"/>
    <property type="project" value="UniProtKB-UniRule"/>
</dbReference>
<evidence type="ECO:0000256" key="2">
    <source>
        <dbReference type="ARBA" id="ARBA00022842"/>
    </source>
</evidence>